<dbReference type="HOGENOM" id="CLU_3053990_0_0_1"/>
<evidence type="ECO:0000313" key="2">
    <source>
        <dbReference type="Proteomes" id="UP000004995"/>
    </source>
</evidence>
<dbReference type="InParanoid" id="K3YMX6"/>
<accession>K3YMX6</accession>
<dbReference type="AlphaFoldDB" id="K3YMX6"/>
<reference evidence="2" key="1">
    <citation type="journal article" date="2012" name="Nat. Biotechnol.">
        <title>Reference genome sequence of the model plant Setaria.</title>
        <authorList>
            <person name="Bennetzen J.L."/>
            <person name="Schmutz J."/>
            <person name="Wang H."/>
            <person name="Percifield R."/>
            <person name="Hawkins J."/>
            <person name="Pontaroli A.C."/>
            <person name="Estep M."/>
            <person name="Feng L."/>
            <person name="Vaughn J.N."/>
            <person name="Grimwood J."/>
            <person name="Jenkins J."/>
            <person name="Barry K."/>
            <person name="Lindquist E."/>
            <person name="Hellsten U."/>
            <person name="Deshpande S."/>
            <person name="Wang X."/>
            <person name="Wu X."/>
            <person name="Mitros T."/>
            <person name="Triplett J."/>
            <person name="Yang X."/>
            <person name="Ye C.Y."/>
            <person name="Mauro-Herrera M."/>
            <person name="Wang L."/>
            <person name="Li P."/>
            <person name="Sharma M."/>
            <person name="Sharma R."/>
            <person name="Ronald P.C."/>
            <person name="Panaud O."/>
            <person name="Kellogg E.A."/>
            <person name="Brutnell T.P."/>
            <person name="Doust A.N."/>
            <person name="Tuskan G.A."/>
            <person name="Rokhsar D."/>
            <person name="Devos K.M."/>
        </authorList>
    </citation>
    <scope>NUCLEOTIDE SEQUENCE [LARGE SCALE GENOMIC DNA]</scope>
    <source>
        <strain evidence="2">cv. Yugu1</strain>
    </source>
</reference>
<dbReference type="EMBL" id="AGNK02003482">
    <property type="status" value="NOT_ANNOTATED_CDS"/>
    <property type="molecule type" value="Genomic_DNA"/>
</dbReference>
<evidence type="ECO:0000313" key="1">
    <source>
        <dbReference type="EnsemblPlants" id="KQL00171"/>
    </source>
</evidence>
<reference evidence="1" key="2">
    <citation type="submission" date="2018-08" db="UniProtKB">
        <authorList>
            <consortium name="EnsemblPlants"/>
        </authorList>
    </citation>
    <scope>IDENTIFICATION</scope>
    <source>
        <strain evidence="1">Yugu1</strain>
    </source>
</reference>
<proteinExistence type="predicted"/>
<sequence>MCTALQQKIVELESKLRQPHQSESEVAVLKQMIEEMELKLKATPIKIKTFIHFI</sequence>
<dbReference type="EnsemblPlants" id="KQL00171">
    <property type="protein sequence ID" value="KQL00171"/>
    <property type="gene ID" value="SETIT_015610mg"/>
</dbReference>
<dbReference type="Proteomes" id="UP000004995">
    <property type="component" value="Unassembled WGS sequence"/>
</dbReference>
<name>K3YMX6_SETIT</name>
<keyword evidence="2" id="KW-1185">Reference proteome</keyword>
<protein>
    <submittedName>
        <fullName evidence="1">Uncharacterized protein</fullName>
    </submittedName>
</protein>
<organism evidence="1 2">
    <name type="scientific">Setaria italica</name>
    <name type="common">Foxtail millet</name>
    <name type="synonym">Panicum italicum</name>
    <dbReference type="NCBI Taxonomy" id="4555"/>
    <lineage>
        <taxon>Eukaryota</taxon>
        <taxon>Viridiplantae</taxon>
        <taxon>Streptophyta</taxon>
        <taxon>Embryophyta</taxon>
        <taxon>Tracheophyta</taxon>
        <taxon>Spermatophyta</taxon>
        <taxon>Magnoliopsida</taxon>
        <taxon>Liliopsida</taxon>
        <taxon>Poales</taxon>
        <taxon>Poaceae</taxon>
        <taxon>PACMAD clade</taxon>
        <taxon>Panicoideae</taxon>
        <taxon>Panicodae</taxon>
        <taxon>Paniceae</taxon>
        <taxon>Cenchrinae</taxon>
        <taxon>Setaria</taxon>
    </lineage>
</organism>
<dbReference type="Gramene" id="KQL00171">
    <property type="protein sequence ID" value="KQL00171"/>
    <property type="gene ID" value="SETIT_015610mg"/>
</dbReference>